<feature type="region of interest" description="Disordered" evidence="1">
    <location>
        <begin position="117"/>
        <end position="136"/>
    </location>
</feature>
<dbReference type="PANTHER" id="PTHR33018:SF34">
    <property type="entry name" value="OS02G0472350 PROTEIN"/>
    <property type="match status" value="1"/>
</dbReference>
<keyword evidence="2" id="KW-0472">Membrane</keyword>
<gene>
    <name evidence="3" type="ORF">QYE76_058823</name>
</gene>
<keyword evidence="4" id="KW-1185">Reference proteome</keyword>
<organism evidence="3 4">
    <name type="scientific">Lolium multiflorum</name>
    <name type="common">Italian ryegrass</name>
    <name type="synonym">Lolium perenne subsp. multiflorum</name>
    <dbReference type="NCBI Taxonomy" id="4521"/>
    <lineage>
        <taxon>Eukaryota</taxon>
        <taxon>Viridiplantae</taxon>
        <taxon>Streptophyta</taxon>
        <taxon>Embryophyta</taxon>
        <taxon>Tracheophyta</taxon>
        <taxon>Spermatophyta</taxon>
        <taxon>Magnoliopsida</taxon>
        <taxon>Liliopsida</taxon>
        <taxon>Poales</taxon>
        <taxon>Poaceae</taxon>
        <taxon>BOP clade</taxon>
        <taxon>Pooideae</taxon>
        <taxon>Poodae</taxon>
        <taxon>Poeae</taxon>
        <taxon>Poeae Chloroplast Group 2 (Poeae type)</taxon>
        <taxon>Loliodinae</taxon>
        <taxon>Loliinae</taxon>
        <taxon>Lolium</taxon>
    </lineage>
</organism>
<evidence type="ECO:0000256" key="2">
    <source>
        <dbReference type="SAM" id="Phobius"/>
    </source>
</evidence>
<evidence type="ECO:0000256" key="1">
    <source>
        <dbReference type="SAM" id="MobiDB-lite"/>
    </source>
</evidence>
<feature type="compositionally biased region" description="Pro residues" evidence="1">
    <location>
        <begin position="120"/>
        <end position="134"/>
    </location>
</feature>
<dbReference type="EMBL" id="JAUUTY010000003">
    <property type="protein sequence ID" value="KAK1670664.1"/>
    <property type="molecule type" value="Genomic_DNA"/>
</dbReference>
<name>A0AAD8T788_LOLMU</name>
<reference evidence="3" key="1">
    <citation type="submission" date="2023-07" db="EMBL/GenBank/DDBJ databases">
        <title>A chromosome-level genome assembly of Lolium multiflorum.</title>
        <authorList>
            <person name="Chen Y."/>
            <person name="Copetti D."/>
            <person name="Kolliker R."/>
            <person name="Studer B."/>
        </authorList>
    </citation>
    <scope>NUCLEOTIDE SEQUENCE</scope>
    <source>
        <strain evidence="3">02402/16</strain>
        <tissue evidence="3">Leaf</tissue>
    </source>
</reference>
<feature type="transmembrane region" description="Helical" evidence="2">
    <location>
        <begin position="534"/>
        <end position="553"/>
    </location>
</feature>
<dbReference type="PANTHER" id="PTHR33018">
    <property type="entry name" value="OS10G0338966 PROTEIN-RELATED"/>
    <property type="match status" value="1"/>
</dbReference>
<dbReference type="Proteomes" id="UP001231189">
    <property type="component" value="Unassembled WGS sequence"/>
</dbReference>
<sequence length="564" mass="64506">MAETIPRGIVAGKYPARRRVAESIPRGVVAENIPRGDVWRELSRAASWRENIPHGDVWRKLSRAASWREFIPRHEPVQNTSRPFLLLPQFARGKIGRRQAARFSAAAVLLLPRSLLASPRRPPPPPPPPLPRFPAPFHRARCRSRAPCAAAAPSSSPPAPLPLAAPLCPAGREMPRPPRPGARTILEQMREMGSVRDWAPPGWHWEVLSSGARTLVRNPGPIVDPDILWWRSRGPRSFQREPAPQEVVAQRIREEDEHVRRYLYALDTRVIVRDTIPITTQEWKKPAKGDEGVTYVDTRSKNLMFRKLLVNFILPEPTDSDSENDRPDPEDPELNSVQRRVKKWALKKMAVQFNDYKKKLDNFFVKKKKTPDFNGLYEKIKDHWEEFVKYKTSERSKTRSETNKKNAANKMYFHTMGRGGYKAGRPKWEKWENDLIEKGIHPEMTKSEGGASWTQGGPHHRRRGPWLGRHHVVWGPQPFRLLFFAKSFVRKPKPRGYLAKSYTARAENTRERALRGQESGEGEIDAITVIELDIISITIIIISTIITAVSTAGHRHRRSNLGLI</sequence>
<dbReference type="AlphaFoldDB" id="A0AAD8T788"/>
<comment type="caution">
    <text evidence="3">The sequence shown here is derived from an EMBL/GenBank/DDBJ whole genome shotgun (WGS) entry which is preliminary data.</text>
</comment>
<keyword evidence="2" id="KW-0812">Transmembrane</keyword>
<keyword evidence="2" id="KW-1133">Transmembrane helix</keyword>
<protein>
    <submittedName>
        <fullName evidence="3">Uncharacterized protein</fullName>
    </submittedName>
</protein>
<evidence type="ECO:0000313" key="4">
    <source>
        <dbReference type="Proteomes" id="UP001231189"/>
    </source>
</evidence>
<feature type="region of interest" description="Disordered" evidence="1">
    <location>
        <begin position="316"/>
        <end position="336"/>
    </location>
</feature>
<accession>A0AAD8T788</accession>
<evidence type="ECO:0000313" key="3">
    <source>
        <dbReference type="EMBL" id="KAK1670664.1"/>
    </source>
</evidence>
<proteinExistence type="predicted"/>